<dbReference type="AlphaFoldDB" id="I8UY15"/>
<organism evidence="1 2">
    <name type="scientific">Bacteroides cellulosilyticus CL02T12C19</name>
    <dbReference type="NCBI Taxonomy" id="997874"/>
    <lineage>
        <taxon>Bacteria</taxon>
        <taxon>Pseudomonadati</taxon>
        <taxon>Bacteroidota</taxon>
        <taxon>Bacteroidia</taxon>
        <taxon>Bacteroidales</taxon>
        <taxon>Bacteroidaceae</taxon>
        <taxon>Bacteroides</taxon>
    </lineage>
</organism>
<gene>
    <name evidence="1" type="ORF">HMPREF1062_06027</name>
</gene>
<reference evidence="1 2" key="1">
    <citation type="submission" date="2012-02" db="EMBL/GenBank/DDBJ databases">
        <title>The Genome Sequence of Bacteroides cellulosilyticus CL02T12C19.</title>
        <authorList>
            <consortium name="The Broad Institute Genome Sequencing Platform"/>
            <person name="Earl A."/>
            <person name="Ward D."/>
            <person name="Feldgarden M."/>
            <person name="Gevers D."/>
            <person name="Zitomersky N.L."/>
            <person name="Coyne M.J."/>
            <person name="Comstock L.E."/>
            <person name="Young S.K."/>
            <person name="Zeng Q."/>
            <person name="Gargeya S."/>
            <person name="Fitzgerald M."/>
            <person name="Haas B."/>
            <person name="Abouelleil A."/>
            <person name="Alvarado L."/>
            <person name="Arachchi H.M."/>
            <person name="Berlin A."/>
            <person name="Chapman S.B."/>
            <person name="Gearin G."/>
            <person name="Goldberg J."/>
            <person name="Griggs A."/>
            <person name="Gujja S."/>
            <person name="Hansen M."/>
            <person name="Heiman D."/>
            <person name="Howarth C."/>
            <person name="Larimer J."/>
            <person name="Lui A."/>
            <person name="MacDonald P.J.P."/>
            <person name="McCowen C."/>
            <person name="Montmayeur A."/>
            <person name="Murphy C."/>
            <person name="Neiman D."/>
            <person name="Pearson M."/>
            <person name="Priest M."/>
            <person name="Roberts A."/>
            <person name="Saif S."/>
            <person name="Shea T."/>
            <person name="Sisk P."/>
            <person name="Stolte C."/>
            <person name="Sykes S."/>
            <person name="Wortman J."/>
            <person name="Nusbaum C."/>
            <person name="Birren B."/>
        </authorList>
    </citation>
    <scope>NUCLEOTIDE SEQUENCE [LARGE SCALE GENOMIC DNA]</scope>
    <source>
        <strain evidence="1 2">CL02T12C19</strain>
    </source>
</reference>
<accession>I8UY15</accession>
<protein>
    <submittedName>
        <fullName evidence="1">Uncharacterized protein</fullName>
    </submittedName>
</protein>
<dbReference type="HOGENOM" id="CLU_2840504_0_0_10"/>
<sequence length="65" mass="7360">MYLIHIKLFAGSHHKSTVPLSQCEVCFTNDRNRLRTTNFVSHKIEDHENKGLLSTGISSAGQMFI</sequence>
<keyword evidence="2" id="KW-1185">Reference proteome</keyword>
<name>I8UY15_9BACE</name>
<evidence type="ECO:0000313" key="1">
    <source>
        <dbReference type="EMBL" id="EIY17887.1"/>
    </source>
</evidence>
<proteinExistence type="predicted"/>
<dbReference type="EMBL" id="AGXG01000150">
    <property type="protein sequence ID" value="EIY17887.1"/>
    <property type="molecule type" value="Genomic_DNA"/>
</dbReference>
<comment type="caution">
    <text evidence="1">The sequence shown here is derived from an EMBL/GenBank/DDBJ whole genome shotgun (WGS) entry which is preliminary data.</text>
</comment>
<evidence type="ECO:0000313" key="2">
    <source>
        <dbReference type="Proteomes" id="UP000003741"/>
    </source>
</evidence>
<dbReference type="Proteomes" id="UP000003741">
    <property type="component" value="Unassembled WGS sequence"/>
</dbReference>